<keyword evidence="7" id="KW-1185">Reference proteome</keyword>
<gene>
    <name evidence="6" type="ORF">DIATSA_LOCUS2355</name>
</gene>
<evidence type="ECO:0000256" key="4">
    <source>
        <dbReference type="SAM" id="SignalP"/>
    </source>
</evidence>
<keyword evidence="3" id="KW-1133">Transmembrane helix</keyword>
<sequence>MRTTSFSLEVLILLFLTLIPWPGPSVFKITCSRDNSKIVRKVIQNKWLPVLERFQVKLPLECPFHPARDIFSPQHAAKLQHRPSQWTCAFCGKSFYEERHLDTHFDQRHKNQINKAEDAVCLADYCDIMRCQVLVTHGLLSGGVGPGTDIEVWQDVEAARKALAPAATRSVARVPQRRRQRARSQPQHSTPLRDCPTTDNQPDEPEVEEKGTEDSESDANQTAELCDADTVESSLPPDSRQKRLADLQAERAACDPTRLQVLKVKCERVVHSCIATLLLHLTQHQFTELEEEMQRAVCWYLSCDRYWEETAPSARAFPWPLLLALATGLALALCMCYYIIWIVFDSEEGSVAGSASVSMTTHSSPTRGERLPGDDGLDDPDQDDHYIYVTYPPELKRRLLERYDNITLIVLTPFIRQTRVD</sequence>
<keyword evidence="1" id="KW-0862">Zinc</keyword>
<feature type="compositionally biased region" description="Polar residues" evidence="2">
    <location>
        <begin position="356"/>
        <end position="366"/>
    </location>
</feature>
<dbReference type="OrthoDB" id="4507at2759"/>
<dbReference type="Proteomes" id="UP001153714">
    <property type="component" value="Chromosome 12"/>
</dbReference>
<feature type="signal peptide" evidence="4">
    <location>
        <begin position="1"/>
        <end position="25"/>
    </location>
</feature>
<dbReference type="EMBL" id="OU893343">
    <property type="protein sequence ID" value="CAG9784251.1"/>
    <property type="molecule type" value="Genomic_DNA"/>
</dbReference>
<feature type="transmembrane region" description="Helical" evidence="3">
    <location>
        <begin position="319"/>
        <end position="344"/>
    </location>
</feature>
<feature type="compositionally biased region" description="Low complexity" evidence="2">
    <location>
        <begin position="164"/>
        <end position="174"/>
    </location>
</feature>
<dbReference type="GO" id="GO:0008270">
    <property type="term" value="F:zinc ion binding"/>
    <property type="evidence" value="ECO:0007669"/>
    <property type="project" value="UniProtKB-KW"/>
</dbReference>
<keyword evidence="1" id="KW-0479">Metal-binding</keyword>
<reference evidence="6" key="2">
    <citation type="submission" date="2022-10" db="EMBL/GenBank/DDBJ databases">
        <authorList>
            <consortium name="ENA_rothamsted_submissions"/>
            <consortium name="culmorum"/>
            <person name="King R."/>
        </authorList>
    </citation>
    <scope>NUCLEOTIDE SEQUENCE</scope>
</reference>
<accession>A0A9N9W899</accession>
<name>A0A9N9W899_9NEOP</name>
<evidence type="ECO:0000256" key="3">
    <source>
        <dbReference type="SAM" id="Phobius"/>
    </source>
</evidence>
<dbReference type="AlphaFoldDB" id="A0A9N9W899"/>
<dbReference type="InterPro" id="IPR013087">
    <property type="entry name" value="Znf_C2H2_type"/>
</dbReference>
<evidence type="ECO:0000313" key="6">
    <source>
        <dbReference type="EMBL" id="CAG9784251.1"/>
    </source>
</evidence>
<dbReference type="PANTHER" id="PTHR21385:SF0">
    <property type="entry name" value="RE51073P"/>
    <property type="match status" value="1"/>
</dbReference>
<protein>
    <recommendedName>
        <fullName evidence="5">C2H2-type domain-containing protein</fullName>
    </recommendedName>
</protein>
<feature type="domain" description="C2H2-type" evidence="5">
    <location>
        <begin position="86"/>
        <end position="114"/>
    </location>
</feature>
<reference evidence="6" key="1">
    <citation type="submission" date="2021-12" db="EMBL/GenBank/DDBJ databases">
        <authorList>
            <person name="King R."/>
        </authorList>
    </citation>
    <scope>NUCLEOTIDE SEQUENCE</scope>
</reference>
<evidence type="ECO:0000259" key="5">
    <source>
        <dbReference type="PROSITE" id="PS50157"/>
    </source>
</evidence>
<dbReference type="PROSITE" id="PS50157">
    <property type="entry name" value="ZINC_FINGER_C2H2_2"/>
    <property type="match status" value="1"/>
</dbReference>
<dbReference type="PANTHER" id="PTHR21385">
    <property type="entry name" value="ZINC FINGER PROTEIN-RELATED"/>
    <property type="match status" value="1"/>
</dbReference>
<evidence type="ECO:0000256" key="2">
    <source>
        <dbReference type="SAM" id="MobiDB-lite"/>
    </source>
</evidence>
<keyword evidence="4" id="KW-0732">Signal</keyword>
<feature type="chain" id="PRO_5040153449" description="C2H2-type domain-containing protein" evidence="4">
    <location>
        <begin position="26"/>
        <end position="421"/>
    </location>
</feature>
<feature type="region of interest" description="Disordered" evidence="2">
    <location>
        <begin position="356"/>
        <end position="382"/>
    </location>
</feature>
<evidence type="ECO:0000256" key="1">
    <source>
        <dbReference type="PROSITE-ProRule" id="PRU00042"/>
    </source>
</evidence>
<feature type="region of interest" description="Disordered" evidence="2">
    <location>
        <begin position="164"/>
        <end position="221"/>
    </location>
</feature>
<evidence type="ECO:0000313" key="7">
    <source>
        <dbReference type="Proteomes" id="UP001153714"/>
    </source>
</evidence>
<dbReference type="PROSITE" id="PS00028">
    <property type="entry name" value="ZINC_FINGER_C2H2_1"/>
    <property type="match status" value="1"/>
</dbReference>
<proteinExistence type="predicted"/>
<keyword evidence="3" id="KW-0812">Transmembrane</keyword>
<keyword evidence="1" id="KW-0863">Zinc-finger</keyword>
<organism evidence="6 7">
    <name type="scientific">Diatraea saccharalis</name>
    <name type="common">sugarcane borer</name>
    <dbReference type="NCBI Taxonomy" id="40085"/>
    <lineage>
        <taxon>Eukaryota</taxon>
        <taxon>Metazoa</taxon>
        <taxon>Ecdysozoa</taxon>
        <taxon>Arthropoda</taxon>
        <taxon>Hexapoda</taxon>
        <taxon>Insecta</taxon>
        <taxon>Pterygota</taxon>
        <taxon>Neoptera</taxon>
        <taxon>Endopterygota</taxon>
        <taxon>Lepidoptera</taxon>
        <taxon>Glossata</taxon>
        <taxon>Ditrysia</taxon>
        <taxon>Pyraloidea</taxon>
        <taxon>Crambidae</taxon>
        <taxon>Crambinae</taxon>
        <taxon>Diatraea</taxon>
    </lineage>
</organism>
<keyword evidence="3" id="KW-0472">Membrane</keyword>